<accession>A0ABY8FU21</accession>
<dbReference type="InterPro" id="IPR007922">
    <property type="entry name" value="DciA-like"/>
</dbReference>
<dbReference type="Proteomes" id="UP001321526">
    <property type="component" value="Chromosome"/>
</dbReference>
<sequence length="162" mass="18009">MSIKAKRFRAQSVSHLLGQPSGLGDVVRMATLIDRAQRHLRRQLPPDVAEHVFVGGYRDGVLTLITDRAAWLTWLRYEQPHLLKLLHQLPGFEAVMKLSLKVRPVRPVKVPPRQIRHLTPAGANALNQCAAGMEESPLRRALTRLASHAAPAESEDGNDSSH</sequence>
<proteinExistence type="predicted"/>
<evidence type="ECO:0000313" key="2">
    <source>
        <dbReference type="Proteomes" id="UP001321526"/>
    </source>
</evidence>
<dbReference type="RefSeq" id="WP_110690230.1">
    <property type="nucleotide sequence ID" value="NZ_CP035631.1"/>
</dbReference>
<name>A0ABY8FU21_9GAMM</name>
<reference evidence="1 2" key="1">
    <citation type="submission" date="2019-01" db="EMBL/GenBank/DDBJ databases">
        <title>Genome sequence of Salinicola endophyticus REST5.</title>
        <authorList>
            <person name="Nascimento F.X."/>
        </authorList>
    </citation>
    <scope>NUCLEOTIDE SEQUENCE [LARGE SCALE GENOMIC DNA]</scope>
    <source>
        <strain evidence="1 2">REST5</strain>
    </source>
</reference>
<gene>
    <name evidence="1" type="ORF">EVC62_18475</name>
</gene>
<keyword evidence="2" id="KW-1185">Reference proteome</keyword>
<evidence type="ECO:0000313" key="1">
    <source>
        <dbReference type="EMBL" id="WFF43314.1"/>
    </source>
</evidence>
<dbReference type="Pfam" id="PF05258">
    <property type="entry name" value="DciA"/>
    <property type="match status" value="1"/>
</dbReference>
<organism evidence="1 2">
    <name type="scientific">Salinicola endophyticus</name>
    <dbReference type="NCBI Taxonomy" id="1949083"/>
    <lineage>
        <taxon>Bacteria</taxon>
        <taxon>Pseudomonadati</taxon>
        <taxon>Pseudomonadota</taxon>
        <taxon>Gammaproteobacteria</taxon>
        <taxon>Oceanospirillales</taxon>
        <taxon>Halomonadaceae</taxon>
        <taxon>Salinicola</taxon>
    </lineage>
</organism>
<dbReference type="EMBL" id="CP035631">
    <property type="protein sequence ID" value="WFF43314.1"/>
    <property type="molecule type" value="Genomic_DNA"/>
</dbReference>
<protein>
    <submittedName>
        <fullName evidence="1">DUF721 domain-containing protein</fullName>
    </submittedName>
</protein>